<keyword evidence="4" id="KW-1185">Reference proteome</keyword>
<accession>A0ABS0X6X2</accession>
<protein>
    <submittedName>
        <fullName evidence="3">ATP-binding protein</fullName>
    </submittedName>
</protein>
<name>A0ABS0X6X2_9ACTN</name>
<evidence type="ECO:0000313" key="4">
    <source>
        <dbReference type="Proteomes" id="UP000634780"/>
    </source>
</evidence>
<reference evidence="3 4" key="1">
    <citation type="submission" date="2020-12" db="EMBL/GenBank/DDBJ databases">
        <title>Streptomyces typhae sp. nov., a novel endophytic actinomycete isolated from the root of cattail pollen (Typha angustifolia L.).</title>
        <authorList>
            <person name="Peng C."/>
            <person name="Liu C."/>
        </authorList>
    </citation>
    <scope>NUCLEOTIDE SEQUENCE [LARGE SCALE GENOMIC DNA]</scope>
    <source>
        <strain evidence="3 4">JCM 4753</strain>
    </source>
</reference>
<feature type="chain" id="PRO_5046227091" evidence="2">
    <location>
        <begin position="29"/>
        <end position="154"/>
    </location>
</feature>
<gene>
    <name evidence="3" type="ORF">JGB26_16675</name>
</gene>
<dbReference type="Proteomes" id="UP000634780">
    <property type="component" value="Unassembled WGS sequence"/>
</dbReference>
<keyword evidence="2" id="KW-0732">Signal</keyword>
<sequence>MKQSAVKTLGVAALGAAFAATGAGAASAAAGPDAVGALSTVASTLPLEETAQSLPDGAPEALAAGHSALQSGLKSAKPTTDKLLPLGDDQGEGAADRAMSTKPAPKPADPVKGLLGGVPVAQGLGTNALPTDAVTGALPTQGTPLGAVSGLPLG</sequence>
<comment type="caution">
    <text evidence="3">The sequence shown here is derived from an EMBL/GenBank/DDBJ whole genome shotgun (WGS) entry which is preliminary data.</text>
</comment>
<keyword evidence="3" id="KW-0067">ATP-binding</keyword>
<dbReference type="RefSeq" id="WP_190114675.1">
    <property type="nucleotide sequence ID" value="NZ_BMVR01000002.1"/>
</dbReference>
<evidence type="ECO:0000313" key="3">
    <source>
        <dbReference type="EMBL" id="MBJ3808729.1"/>
    </source>
</evidence>
<evidence type="ECO:0000256" key="1">
    <source>
        <dbReference type="SAM" id="MobiDB-lite"/>
    </source>
</evidence>
<feature type="region of interest" description="Disordered" evidence="1">
    <location>
        <begin position="49"/>
        <end position="154"/>
    </location>
</feature>
<keyword evidence="3" id="KW-0547">Nucleotide-binding</keyword>
<proteinExistence type="predicted"/>
<feature type="signal peptide" evidence="2">
    <location>
        <begin position="1"/>
        <end position="28"/>
    </location>
</feature>
<organism evidence="3 4">
    <name type="scientific">Streptomyces flavofungini</name>
    <dbReference type="NCBI Taxonomy" id="68200"/>
    <lineage>
        <taxon>Bacteria</taxon>
        <taxon>Bacillati</taxon>
        <taxon>Actinomycetota</taxon>
        <taxon>Actinomycetes</taxon>
        <taxon>Kitasatosporales</taxon>
        <taxon>Streptomycetaceae</taxon>
        <taxon>Streptomyces</taxon>
    </lineage>
</organism>
<dbReference type="EMBL" id="JAEKOZ010000009">
    <property type="protein sequence ID" value="MBJ3808729.1"/>
    <property type="molecule type" value="Genomic_DNA"/>
</dbReference>
<dbReference type="GO" id="GO:0005524">
    <property type="term" value="F:ATP binding"/>
    <property type="evidence" value="ECO:0007669"/>
    <property type="project" value="UniProtKB-KW"/>
</dbReference>
<evidence type="ECO:0000256" key="2">
    <source>
        <dbReference type="SAM" id="SignalP"/>
    </source>
</evidence>